<dbReference type="InterPro" id="IPR019727">
    <property type="entry name" value="ATP_synth_F0_fsu_mt_fun"/>
</dbReference>
<accession>A0ABR1ISQ4</accession>
<evidence type="ECO:0000256" key="1">
    <source>
        <dbReference type="SAM" id="Phobius"/>
    </source>
</evidence>
<keyword evidence="1" id="KW-1133">Transmembrane helix</keyword>
<proteinExistence type="predicted"/>
<organism evidence="2 3">
    <name type="scientific">Marasmiellus scandens</name>
    <dbReference type="NCBI Taxonomy" id="2682957"/>
    <lineage>
        <taxon>Eukaryota</taxon>
        <taxon>Fungi</taxon>
        <taxon>Dikarya</taxon>
        <taxon>Basidiomycota</taxon>
        <taxon>Agaricomycotina</taxon>
        <taxon>Agaricomycetes</taxon>
        <taxon>Agaricomycetidae</taxon>
        <taxon>Agaricales</taxon>
        <taxon>Marasmiineae</taxon>
        <taxon>Omphalotaceae</taxon>
        <taxon>Marasmiellus</taxon>
    </lineage>
</organism>
<evidence type="ECO:0000313" key="2">
    <source>
        <dbReference type="EMBL" id="KAK7438060.1"/>
    </source>
</evidence>
<feature type="transmembrane region" description="Helical" evidence="1">
    <location>
        <begin position="65"/>
        <end position="84"/>
    </location>
</feature>
<keyword evidence="1" id="KW-0812">Transmembrane</keyword>
<keyword evidence="1" id="KW-0472">Membrane</keyword>
<gene>
    <name evidence="2" type="primary">ATP17</name>
    <name evidence="2" type="ORF">VKT23_018227</name>
</gene>
<dbReference type="EMBL" id="JBANRG010000081">
    <property type="protein sequence ID" value="KAK7438060.1"/>
    <property type="molecule type" value="Genomic_DNA"/>
</dbReference>
<dbReference type="PANTHER" id="PTHR28161">
    <property type="entry name" value="ATP SYNTHASE SUBUNIT F, MITOCHONDRIAL"/>
    <property type="match status" value="1"/>
</dbReference>
<name>A0ABR1ISQ4_9AGAR</name>
<reference evidence="2 3" key="1">
    <citation type="submission" date="2024-01" db="EMBL/GenBank/DDBJ databases">
        <title>A draft genome for the cacao thread blight pathogen Marasmiellus scandens.</title>
        <authorList>
            <person name="Baruah I.K."/>
            <person name="Leung J."/>
            <person name="Bukari Y."/>
            <person name="Amoako-Attah I."/>
            <person name="Meinhardt L.W."/>
            <person name="Bailey B.A."/>
            <person name="Cohen S.P."/>
        </authorList>
    </citation>
    <scope>NUCLEOTIDE SEQUENCE [LARGE SCALE GENOMIC DNA]</scope>
    <source>
        <strain evidence="2 3">GH-19</strain>
    </source>
</reference>
<comment type="caution">
    <text evidence="2">The sequence shown here is derived from an EMBL/GenBank/DDBJ whole genome shotgun (WGS) entry which is preliminary data.</text>
</comment>
<keyword evidence="3" id="KW-1185">Reference proteome</keyword>
<dbReference type="Pfam" id="PF10791">
    <property type="entry name" value="F1F0-ATPsyn_F"/>
    <property type="match status" value="1"/>
</dbReference>
<sequence>MHASLVRRQLGGLVPPKIATPKSVAGGSGAGLSPLVNFYSKLPKGSSTASTSGGLKGRYFAGSNASGLPLVALIVGIFGLGYTIDYNSEPSFLSLRSSLHPHFLTSLTNALLTNSFSFRCSPYLNSPGPLTSSFLFRAPYWTSFATIVGYHISGLGLQCT</sequence>
<protein>
    <submittedName>
        <fullName evidence="2">ATP synthase f chain, mitochondrial</fullName>
    </submittedName>
</protein>
<evidence type="ECO:0000313" key="3">
    <source>
        <dbReference type="Proteomes" id="UP001498398"/>
    </source>
</evidence>
<dbReference type="PANTHER" id="PTHR28161:SF1">
    <property type="entry name" value="ATP SYNTHASE SUBUNIT F, MITOCHONDRIAL"/>
    <property type="match status" value="1"/>
</dbReference>
<feature type="transmembrane region" description="Helical" evidence="1">
    <location>
        <begin position="138"/>
        <end position="157"/>
    </location>
</feature>
<dbReference type="Proteomes" id="UP001498398">
    <property type="component" value="Unassembled WGS sequence"/>
</dbReference>